<name>A0A9E8RYE4_9BACI</name>
<protein>
    <recommendedName>
        <fullName evidence="4">Integral membrane protein</fullName>
    </recommendedName>
</protein>
<keyword evidence="1" id="KW-0812">Transmembrane</keyword>
<accession>A0A9E8RYE4</accession>
<dbReference type="AlphaFoldDB" id="A0A9E8RYE4"/>
<feature type="transmembrane region" description="Helical" evidence="1">
    <location>
        <begin position="6"/>
        <end position="22"/>
    </location>
</feature>
<feature type="transmembrane region" description="Helical" evidence="1">
    <location>
        <begin position="81"/>
        <end position="99"/>
    </location>
</feature>
<evidence type="ECO:0000313" key="3">
    <source>
        <dbReference type="Proteomes" id="UP001164718"/>
    </source>
</evidence>
<dbReference type="RefSeq" id="WP_275418340.1">
    <property type="nucleotide sequence ID" value="NZ_CP106878.1"/>
</dbReference>
<dbReference type="InterPro" id="IPR014617">
    <property type="entry name" value="YphA_Bacsu"/>
</dbReference>
<evidence type="ECO:0000256" key="1">
    <source>
        <dbReference type="SAM" id="Phobius"/>
    </source>
</evidence>
<gene>
    <name evidence="2" type="ORF">OE104_04290</name>
</gene>
<keyword evidence="3" id="KW-1185">Reference proteome</keyword>
<evidence type="ECO:0008006" key="4">
    <source>
        <dbReference type="Google" id="ProtNLM"/>
    </source>
</evidence>
<keyword evidence="1" id="KW-1133">Transmembrane helix</keyword>
<feature type="transmembrane region" description="Helical" evidence="1">
    <location>
        <begin position="105"/>
        <end position="124"/>
    </location>
</feature>
<feature type="transmembrane region" description="Helical" evidence="1">
    <location>
        <begin position="131"/>
        <end position="149"/>
    </location>
</feature>
<feature type="transmembrane region" description="Helical" evidence="1">
    <location>
        <begin position="29"/>
        <end position="46"/>
    </location>
</feature>
<dbReference type="EMBL" id="CP106878">
    <property type="protein sequence ID" value="WAA10547.1"/>
    <property type="molecule type" value="Genomic_DNA"/>
</dbReference>
<dbReference type="PIRSF" id="PIRSF036710">
    <property type="entry name" value="YphA_Bacsu"/>
    <property type="match status" value="1"/>
</dbReference>
<feature type="transmembrane region" description="Helical" evidence="1">
    <location>
        <begin position="52"/>
        <end position="69"/>
    </location>
</feature>
<proteinExistence type="predicted"/>
<dbReference type="KEGG" id="faf:OE104_04290"/>
<feature type="transmembrane region" description="Helical" evidence="1">
    <location>
        <begin position="161"/>
        <end position="180"/>
    </location>
</feature>
<reference evidence="2" key="1">
    <citation type="submission" date="2022-09" db="EMBL/GenBank/DDBJ databases">
        <title>Complete Genomes of Fervidibacillus albus and Fervidibacillus halotolerans isolated from tidal flat sediments.</title>
        <authorList>
            <person name="Kwon K.K."/>
            <person name="Yang S.-H."/>
            <person name="Park M.J."/>
            <person name="Oh H.-M."/>
        </authorList>
    </citation>
    <scope>NUCLEOTIDE SEQUENCE</scope>
    <source>
        <strain evidence="2">MEBiC13591</strain>
    </source>
</reference>
<evidence type="ECO:0000313" key="2">
    <source>
        <dbReference type="EMBL" id="WAA10547.1"/>
    </source>
</evidence>
<sequence>MSGYIFFLFAWSGWIYCTFLLNKNNRYRFPLAFILLILIICSNGSIQTDRFHVSVNAIILTVISYLFFANRSLFSLVHIGIRIFIITVAFASFQIMALIDPVWLIFDKTWMQGGLFALLSILLFSRLADRIFSTVIGFVQGECIYASLLQKWSITYEIGSLTFFDSLALTILFTTIWSGLEHLQRTFHQQQHMKGREKSLL</sequence>
<organism evidence="2 3">
    <name type="scientific">Fervidibacillus albus</name>
    <dbReference type="NCBI Taxonomy" id="2980026"/>
    <lineage>
        <taxon>Bacteria</taxon>
        <taxon>Bacillati</taxon>
        <taxon>Bacillota</taxon>
        <taxon>Bacilli</taxon>
        <taxon>Bacillales</taxon>
        <taxon>Bacillaceae</taxon>
        <taxon>Fervidibacillus</taxon>
    </lineage>
</organism>
<keyword evidence="1" id="KW-0472">Membrane</keyword>
<dbReference type="Proteomes" id="UP001164718">
    <property type="component" value="Chromosome"/>
</dbReference>
<dbReference type="Pfam" id="PF24124">
    <property type="entry name" value="YphA"/>
    <property type="match status" value="1"/>
</dbReference>